<evidence type="ECO:0000256" key="7">
    <source>
        <dbReference type="PROSITE-ProRule" id="PRU01091"/>
    </source>
</evidence>
<evidence type="ECO:0000313" key="11">
    <source>
        <dbReference type="Proteomes" id="UP000074119"/>
    </source>
</evidence>
<dbReference type="RefSeq" id="WP_008250359.1">
    <property type="nucleotide sequence ID" value="NZ_CP014544.1"/>
</dbReference>
<dbReference type="KEGG" id="zal:AZF00_08815"/>
<dbReference type="Pfam" id="PF00072">
    <property type="entry name" value="Response_reg"/>
    <property type="match status" value="1"/>
</dbReference>
<dbReference type="CDD" id="cd00383">
    <property type="entry name" value="trans_reg_C"/>
    <property type="match status" value="1"/>
</dbReference>
<feature type="DNA-binding region" description="OmpR/PhoB-type" evidence="7">
    <location>
        <begin position="125"/>
        <end position="223"/>
    </location>
</feature>
<dbReference type="GO" id="GO:0006355">
    <property type="term" value="P:regulation of DNA-templated transcription"/>
    <property type="evidence" value="ECO:0007669"/>
    <property type="project" value="InterPro"/>
</dbReference>
<dbReference type="GO" id="GO:0000156">
    <property type="term" value="F:phosphorelay response regulator activity"/>
    <property type="evidence" value="ECO:0007669"/>
    <property type="project" value="TreeGrafter"/>
</dbReference>
<dbReference type="Pfam" id="PF00486">
    <property type="entry name" value="Trans_reg_C"/>
    <property type="match status" value="1"/>
</dbReference>
<evidence type="ECO:0000313" key="10">
    <source>
        <dbReference type="EMBL" id="AMO68397.1"/>
    </source>
</evidence>
<dbReference type="SMART" id="SM00448">
    <property type="entry name" value="REC"/>
    <property type="match status" value="1"/>
</dbReference>
<evidence type="ECO:0000256" key="6">
    <source>
        <dbReference type="PROSITE-ProRule" id="PRU00169"/>
    </source>
</evidence>
<dbReference type="Gene3D" id="6.10.250.690">
    <property type="match status" value="1"/>
</dbReference>
<dbReference type="PANTHER" id="PTHR48111">
    <property type="entry name" value="REGULATOR OF RPOS"/>
    <property type="match status" value="1"/>
</dbReference>
<dbReference type="InterPro" id="IPR001867">
    <property type="entry name" value="OmpR/PhoB-type_DNA-bd"/>
</dbReference>
<keyword evidence="5" id="KW-0804">Transcription</keyword>
<dbReference type="GO" id="GO:0005829">
    <property type="term" value="C:cytosol"/>
    <property type="evidence" value="ECO:0007669"/>
    <property type="project" value="TreeGrafter"/>
</dbReference>
<evidence type="ECO:0000259" key="9">
    <source>
        <dbReference type="PROSITE" id="PS51755"/>
    </source>
</evidence>
<evidence type="ECO:0000256" key="2">
    <source>
        <dbReference type="ARBA" id="ARBA00023012"/>
    </source>
</evidence>
<evidence type="ECO:0000256" key="3">
    <source>
        <dbReference type="ARBA" id="ARBA00023015"/>
    </source>
</evidence>
<dbReference type="InterPro" id="IPR039420">
    <property type="entry name" value="WalR-like"/>
</dbReference>
<dbReference type="InterPro" id="IPR001789">
    <property type="entry name" value="Sig_transdc_resp-reg_receiver"/>
</dbReference>
<reference evidence="10 11" key="1">
    <citation type="submission" date="2015-12" db="EMBL/GenBank/DDBJ databases">
        <authorList>
            <person name="Shamseldin A."/>
            <person name="Moawad H."/>
            <person name="Abd El-Rahim W.M."/>
            <person name="Sadowsky M.J."/>
        </authorList>
    </citation>
    <scope>NUCLEOTIDE SEQUENCE [LARGE SCALE GENOMIC DNA]</scope>
    <source>
        <strain evidence="10 11">SM2</strain>
    </source>
</reference>
<accession>A0A127M5A8</accession>
<dbReference type="InterPro" id="IPR016032">
    <property type="entry name" value="Sig_transdc_resp-reg_C-effctor"/>
</dbReference>
<evidence type="ECO:0000256" key="1">
    <source>
        <dbReference type="ARBA" id="ARBA00022553"/>
    </source>
</evidence>
<evidence type="ECO:0008006" key="12">
    <source>
        <dbReference type="Google" id="ProtNLM"/>
    </source>
</evidence>
<dbReference type="SUPFAM" id="SSF46894">
    <property type="entry name" value="C-terminal effector domain of the bipartite response regulators"/>
    <property type="match status" value="1"/>
</dbReference>
<sequence>MKLLIIEDSPRLSKTLETGFTSLGFVVDCAQNGKDGLAYALTESYAAIILDLMLPDIDGLTILREIRKKSIFCNILILSAKDNIDDRVDGLNAGADDYLCKPFSFKELHARINTLIRRKSNVKSDTIYLLDGRVVLNLALKSLKVDDIDIKLTKNEFSIIEMLSLNQGRTITYDQIEQQTHDSATSISRNSIEVHVSALRKKLKAQNVIDLVKTQRSFGYYIE</sequence>
<keyword evidence="1 6" id="KW-0597">Phosphoprotein</keyword>
<dbReference type="InterPro" id="IPR036388">
    <property type="entry name" value="WH-like_DNA-bd_sf"/>
</dbReference>
<organism evidence="10 11">
    <name type="scientific">Zhongshania aliphaticivorans</name>
    <dbReference type="NCBI Taxonomy" id="1470434"/>
    <lineage>
        <taxon>Bacteria</taxon>
        <taxon>Pseudomonadati</taxon>
        <taxon>Pseudomonadota</taxon>
        <taxon>Gammaproteobacteria</taxon>
        <taxon>Cellvibrionales</taxon>
        <taxon>Spongiibacteraceae</taxon>
        <taxon>Zhongshania</taxon>
    </lineage>
</organism>
<dbReference type="PROSITE" id="PS51755">
    <property type="entry name" value="OMPR_PHOB"/>
    <property type="match status" value="1"/>
</dbReference>
<evidence type="ECO:0000256" key="4">
    <source>
        <dbReference type="ARBA" id="ARBA00023125"/>
    </source>
</evidence>
<dbReference type="Gene3D" id="3.40.50.2300">
    <property type="match status" value="1"/>
</dbReference>
<feature type="domain" description="OmpR/PhoB-type" evidence="9">
    <location>
        <begin position="125"/>
        <end position="223"/>
    </location>
</feature>
<dbReference type="PANTHER" id="PTHR48111:SF1">
    <property type="entry name" value="TWO-COMPONENT RESPONSE REGULATOR ORR33"/>
    <property type="match status" value="1"/>
</dbReference>
<dbReference type="GO" id="GO:0000976">
    <property type="term" value="F:transcription cis-regulatory region binding"/>
    <property type="evidence" value="ECO:0007669"/>
    <property type="project" value="TreeGrafter"/>
</dbReference>
<dbReference type="EMBL" id="CP014544">
    <property type="protein sequence ID" value="AMO68397.1"/>
    <property type="molecule type" value="Genomic_DNA"/>
</dbReference>
<dbReference type="STRING" id="1470434.AZF00_08815"/>
<dbReference type="Proteomes" id="UP000074119">
    <property type="component" value="Chromosome"/>
</dbReference>
<feature type="modified residue" description="4-aspartylphosphate" evidence="6">
    <location>
        <position position="51"/>
    </location>
</feature>
<evidence type="ECO:0000256" key="5">
    <source>
        <dbReference type="ARBA" id="ARBA00023163"/>
    </source>
</evidence>
<evidence type="ECO:0000259" key="8">
    <source>
        <dbReference type="PROSITE" id="PS50110"/>
    </source>
</evidence>
<name>A0A127M5A8_9GAMM</name>
<dbReference type="SMART" id="SM00862">
    <property type="entry name" value="Trans_reg_C"/>
    <property type="match status" value="1"/>
</dbReference>
<protein>
    <recommendedName>
        <fullName evidence="12">DNA-binding response regulator</fullName>
    </recommendedName>
</protein>
<keyword evidence="2" id="KW-0902">Two-component regulatory system</keyword>
<dbReference type="PROSITE" id="PS50110">
    <property type="entry name" value="RESPONSE_REGULATORY"/>
    <property type="match status" value="1"/>
</dbReference>
<proteinExistence type="predicted"/>
<dbReference type="SUPFAM" id="SSF52172">
    <property type="entry name" value="CheY-like"/>
    <property type="match status" value="1"/>
</dbReference>
<dbReference type="CDD" id="cd17624">
    <property type="entry name" value="REC_OmpR_PmrA-like"/>
    <property type="match status" value="1"/>
</dbReference>
<dbReference type="GO" id="GO:0032993">
    <property type="term" value="C:protein-DNA complex"/>
    <property type="evidence" value="ECO:0007669"/>
    <property type="project" value="TreeGrafter"/>
</dbReference>
<dbReference type="InterPro" id="IPR011006">
    <property type="entry name" value="CheY-like_superfamily"/>
</dbReference>
<gene>
    <name evidence="10" type="ORF">AZF00_08815</name>
</gene>
<dbReference type="Gene3D" id="1.10.10.10">
    <property type="entry name" value="Winged helix-like DNA-binding domain superfamily/Winged helix DNA-binding domain"/>
    <property type="match status" value="1"/>
</dbReference>
<feature type="domain" description="Response regulatory" evidence="8">
    <location>
        <begin position="2"/>
        <end position="116"/>
    </location>
</feature>
<keyword evidence="3" id="KW-0805">Transcription regulation</keyword>
<keyword evidence="4 7" id="KW-0238">DNA-binding</keyword>
<dbReference type="AlphaFoldDB" id="A0A127M5A8"/>